<comment type="caution">
    <text evidence="1">The sequence shown here is derived from an EMBL/GenBank/DDBJ whole genome shotgun (WGS) entry which is preliminary data.</text>
</comment>
<dbReference type="EMBL" id="BMMT01000018">
    <property type="protein sequence ID" value="GGJ00921.1"/>
    <property type="molecule type" value="Genomic_DNA"/>
</dbReference>
<reference evidence="1 2" key="1">
    <citation type="journal article" date="2014" name="Int. J. Syst. Evol. Microbiol.">
        <title>Complete genome sequence of Corynebacterium casei LMG S-19264T (=DSM 44701T), isolated from a smear-ripened cheese.</title>
        <authorList>
            <consortium name="US DOE Joint Genome Institute (JGI-PGF)"/>
            <person name="Walter F."/>
            <person name="Albersmeier A."/>
            <person name="Kalinowski J."/>
            <person name="Ruckert C."/>
        </authorList>
    </citation>
    <scope>NUCLEOTIDE SEQUENCE [LARGE SCALE GENOMIC DNA]</scope>
    <source>
        <strain evidence="1 2">CGMCC 4.7206</strain>
    </source>
</reference>
<protein>
    <submittedName>
        <fullName evidence="1">Uncharacterized protein</fullName>
    </submittedName>
</protein>
<organism evidence="1 2">
    <name type="scientific">Saccharopolyspora thermophila</name>
    <dbReference type="NCBI Taxonomy" id="89367"/>
    <lineage>
        <taxon>Bacteria</taxon>
        <taxon>Bacillati</taxon>
        <taxon>Actinomycetota</taxon>
        <taxon>Actinomycetes</taxon>
        <taxon>Pseudonocardiales</taxon>
        <taxon>Pseudonocardiaceae</taxon>
        <taxon>Saccharopolyspora</taxon>
    </lineage>
</organism>
<name>A0A917K7V7_9PSEU</name>
<gene>
    <name evidence="1" type="ORF">GCM10011581_42630</name>
</gene>
<sequence length="105" mass="11207">MPVRRLSYSAGGCNDDFVCAAATPASWIFNPVPRTASPNCCPLLQRLARVERGLSRPPLHPVTGRVARLGLEVGENIGDLLTQLLPAAAGGVDLVHLQRRLELVG</sequence>
<accession>A0A917K7V7</accession>
<proteinExistence type="predicted"/>
<evidence type="ECO:0000313" key="1">
    <source>
        <dbReference type="EMBL" id="GGJ00921.1"/>
    </source>
</evidence>
<dbReference type="Proteomes" id="UP000597989">
    <property type="component" value="Unassembled WGS sequence"/>
</dbReference>
<evidence type="ECO:0000313" key="2">
    <source>
        <dbReference type="Proteomes" id="UP000597989"/>
    </source>
</evidence>
<dbReference type="AlphaFoldDB" id="A0A917K7V7"/>